<gene>
    <name evidence="9" type="ORF">KAK11_14550</name>
</gene>
<feature type="transmembrane region" description="Helical" evidence="8">
    <location>
        <begin position="179"/>
        <end position="207"/>
    </location>
</feature>
<sequence length="243" mass="25913">MHSLPSVLALRHHPEFERGARDMASAALGIGAWGLVTGVAMVKSGLGVPLSLAMTFLVFAGSAQLASLPLIIAGAPVWLIWATATCVNLRFVIFSAGLRPYFAHLPLKRRLTLGYFTGDLNYIFFQRRFPEPRPADGQEAYFWGSVATNWVAWQTFSVAGILLANVIPPHWGLGYAGVLALLGITASLLTTSTTWAAAGVAAVAAVASYGLPLKLHIVVAIVAAIVTGLALEQWQRRQRGVAP</sequence>
<evidence type="ECO:0000256" key="1">
    <source>
        <dbReference type="ARBA" id="ARBA00004651"/>
    </source>
</evidence>
<comment type="similarity">
    <text evidence="2">Belongs to the AzlC family.</text>
</comment>
<reference evidence="9 10" key="1">
    <citation type="submission" date="2021-04" db="EMBL/GenBank/DDBJ databases">
        <title>The genome sequence of type strain Ideonella paludis KCTC 32238.</title>
        <authorList>
            <person name="Liu Y."/>
        </authorList>
    </citation>
    <scope>NUCLEOTIDE SEQUENCE [LARGE SCALE GENOMIC DNA]</scope>
    <source>
        <strain evidence="9 10">KCTC 32238</strain>
    </source>
</reference>
<dbReference type="EMBL" id="JAGQDG010000005">
    <property type="protein sequence ID" value="MBQ0936554.1"/>
    <property type="molecule type" value="Genomic_DNA"/>
</dbReference>
<dbReference type="RefSeq" id="WP_210809916.1">
    <property type="nucleotide sequence ID" value="NZ_JAGQDG010000005.1"/>
</dbReference>
<feature type="transmembrane region" description="Helical" evidence="8">
    <location>
        <begin position="141"/>
        <end position="167"/>
    </location>
</feature>
<comment type="caution">
    <text evidence="9">The sequence shown here is derived from an EMBL/GenBank/DDBJ whole genome shotgun (WGS) entry which is preliminary data.</text>
</comment>
<feature type="transmembrane region" description="Helical" evidence="8">
    <location>
        <begin position="213"/>
        <end position="231"/>
    </location>
</feature>
<evidence type="ECO:0000313" key="9">
    <source>
        <dbReference type="EMBL" id="MBQ0936554.1"/>
    </source>
</evidence>
<keyword evidence="3" id="KW-0813">Transport</keyword>
<dbReference type="InterPro" id="IPR011606">
    <property type="entry name" value="Brnchd-chn_aa_trnsp_permease"/>
</dbReference>
<evidence type="ECO:0000256" key="8">
    <source>
        <dbReference type="SAM" id="Phobius"/>
    </source>
</evidence>
<evidence type="ECO:0000256" key="3">
    <source>
        <dbReference type="ARBA" id="ARBA00022448"/>
    </source>
</evidence>
<evidence type="ECO:0000256" key="6">
    <source>
        <dbReference type="ARBA" id="ARBA00022989"/>
    </source>
</evidence>
<evidence type="ECO:0000313" key="10">
    <source>
        <dbReference type="Proteomes" id="UP000672097"/>
    </source>
</evidence>
<keyword evidence="6 8" id="KW-1133">Transmembrane helix</keyword>
<evidence type="ECO:0000256" key="5">
    <source>
        <dbReference type="ARBA" id="ARBA00022692"/>
    </source>
</evidence>
<evidence type="ECO:0000256" key="2">
    <source>
        <dbReference type="ARBA" id="ARBA00010735"/>
    </source>
</evidence>
<dbReference type="Proteomes" id="UP000672097">
    <property type="component" value="Unassembled WGS sequence"/>
</dbReference>
<evidence type="ECO:0000256" key="4">
    <source>
        <dbReference type="ARBA" id="ARBA00022475"/>
    </source>
</evidence>
<feature type="transmembrane region" description="Helical" evidence="8">
    <location>
        <begin position="23"/>
        <end position="42"/>
    </location>
</feature>
<dbReference type="PANTHER" id="PTHR34979">
    <property type="entry name" value="INNER MEMBRANE PROTEIN YGAZ"/>
    <property type="match status" value="1"/>
</dbReference>
<organism evidence="9 10">
    <name type="scientific">Ideonella paludis</name>
    <dbReference type="NCBI Taxonomy" id="1233411"/>
    <lineage>
        <taxon>Bacteria</taxon>
        <taxon>Pseudomonadati</taxon>
        <taxon>Pseudomonadota</taxon>
        <taxon>Betaproteobacteria</taxon>
        <taxon>Burkholderiales</taxon>
        <taxon>Sphaerotilaceae</taxon>
        <taxon>Ideonella</taxon>
    </lineage>
</organism>
<feature type="transmembrane region" description="Helical" evidence="8">
    <location>
        <begin position="49"/>
        <end position="72"/>
    </location>
</feature>
<dbReference type="PANTHER" id="PTHR34979:SF1">
    <property type="entry name" value="INNER MEMBRANE PROTEIN YGAZ"/>
    <property type="match status" value="1"/>
</dbReference>
<keyword evidence="4" id="KW-1003">Cell membrane</keyword>
<accession>A0ABS5DZR3</accession>
<keyword evidence="10" id="KW-1185">Reference proteome</keyword>
<dbReference type="Pfam" id="PF03591">
    <property type="entry name" value="AzlC"/>
    <property type="match status" value="1"/>
</dbReference>
<proteinExistence type="inferred from homology"/>
<comment type="subcellular location">
    <subcellularLocation>
        <location evidence="1">Cell membrane</location>
        <topology evidence="1">Multi-pass membrane protein</topology>
    </subcellularLocation>
</comment>
<name>A0ABS5DZR3_9BURK</name>
<protein>
    <submittedName>
        <fullName evidence="9">AzlC family ABC transporter permease</fullName>
    </submittedName>
</protein>
<keyword evidence="7 8" id="KW-0472">Membrane</keyword>
<evidence type="ECO:0000256" key="7">
    <source>
        <dbReference type="ARBA" id="ARBA00023136"/>
    </source>
</evidence>
<keyword evidence="5 8" id="KW-0812">Transmembrane</keyword>